<comment type="pathway">
    <text evidence="1 7">Porphyrin-containing compound metabolism; protoheme biosynthesis.</text>
</comment>
<comment type="function">
    <text evidence="7">Involved in coproporphyrin-dependent heme b biosynthesis. Catalyzes the insertion of ferrous iron into coproporphyrin III to form Fe-coproporphyrin III.</text>
</comment>
<dbReference type="HAMAP" id="MF_00323">
    <property type="entry name" value="Ferrochelatase"/>
    <property type="match status" value="1"/>
</dbReference>
<reference evidence="9 10" key="1">
    <citation type="submission" date="2024-07" db="EMBL/GenBank/DDBJ databases">
        <authorList>
            <person name="Thanompreechachai J."/>
            <person name="Duangmal K."/>
        </authorList>
    </citation>
    <scope>NUCLEOTIDE SEQUENCE [LARGE SCALE GENOMIC DNA]</scope>
    <source>
        <strain evidence="9 10">KCTC 19886</strain>
    </source>
</reference>
<evidence type="ECO:0000256" key="5">
    <source>
        <dbReference type="ARBA" id="ARBA00023244"/>
    </source>
</evidence>
<keyword evidence="7" id="KW-0479">Metal-binding</keyword>
<dbReference type="RefSeq" id="WP_367637471.1">
    <property type="nucleotide sequence ID" value="NZ_JBFNQN010000005.1"/>
</dbReference>
<sequence>MSDVKPYDAVLLQSFGGPEGPDDVMPFLENVTRGRGIPRERLEDVAQHYLHFGGKSPINDQNKELLAALRAEFDARGLGDLPLLWGNRNWEPYVTDVLRAAHEDGARKVLTVFTSAYSSYSSCRQYREDLGKALGVLAEEGRSLEVDKIRHYFNHPAFVDVNAAAVADAVERLPEDARASARVVFVTHSIPDAMNDVSGPPAAGGGAYVRQHLDVAGEVARRASERLGRELAWDLAYCSRSGPPSQPWLEPDVNDHLRALHADGVPGVVVAPIGFVSDHMEVKFDLDTEAAETAGEIGLPFARAATVGATSQFVAGLVDLVEERAAQARGEEPERPVAGGLPPSHTVCPVDCCRNLRASVPAATGEDWRAPVPAGS</sequence>
<dbReference type="PANTHER" id="PTHR11108:SF1">
    <property type="entry name" value="FERROCHELATASE, MITOCHONDRIAL"/>
    <property type="match status" value="1"/>
</dbReference>
<keyword evidence="5 7" id="KW-0627">Porphyrin biosynthesis</keyword>
<evidence type="ECO:0000256" key="2">
    <source>
        <dbReference type="ARBA" id="ARBA00023004"/>
    </source>
</evidence>
<feature type="binding site" evidence="7">
    <location>
        <position position="281"/>
    </location>
    <ligand>
        <name>Fe(2+)</name>
        <dbReference type="ChEBI" id="CHEBI:29033"/>
    </ligand>
</feature>
<dbReference type="EC" id="4.99.1.9" evidence="7"/>
<name>A0ABV3P5K8_9ACTN</name>
<dbReference type="PANTHER" id="PTHR11108">
    <property type="entry name" value="FERROCHELATASE"/>
    <property type="match status" value="1"/>
</dbReference>
<accession>A0ABV3P5K8</accession>
<comment type="similarity">
    <text evidence="7 8">Belongs to the ferrochelatase family.</text>
</comment>
<evidence type="ECO:0000256" key="8">
    <source>
        <dbReference type="RuleBase" id="RU004185"/>
    </source>
</evidence>
<feature type="binding site" evidence="7">
    <location>
        <position position="188"/>
    </location>
    <ligand>
        <name>Fe(2+)</name>
        <dbReference type="ChEBI" id="CHEBI:29033"/>
    </ligand>
</feature>
<dbReference type="CDD" id="cd00419">
    <property type="entry name" value="Ferrochelatase_C"/>
    <property type="match status" value="1"/>
</dbReference>
<evidence type="ECO:0000256" key="3">
    <source>
        <dbReference type="ARBA" id="ARBA00023133"/>
    </source>
</evidence>
<evidence type="ECO:0000256" key="1">
    <source>
        <dbReference type="ARBA" id="ARBA00004744"/>
    </source>
</evidence>
<proteinExistence type="inferred from homology"/>
<dbReference type="CDD" id="cd03411">
    <property type="entry name" value="Ferrochelatase_N"/>
    <property type="match status" value="1"/>
</dbReference>
<comment type="caution">
    <text evidence="9">The sequence shown here is derived from an EMBL/GenBank/DDBJ whole genome shotgun (WGS) entry which is preliminary data.</text>
</comment>
<comment type="caution">
    <text evidence="7">Lacks conserved residue(s) required for the propagation of feature annotation.</text>
</comment>
<dbReference type="InterPro" id="IPR033659">
    <property type="entry name" value="Ferrochelatase_N"/>
</dbReference>
<dbReference type="Gene3D" id="3.40.50.1400">
    <property type="match status" value="2"/>
</dbReference>
<dbReference type="InterPro" id="IPR001015">
    <property type="entry name" value="Ferrochelatase"/>
</dbReference>
<evidence type="ECO:0000256" key="6">
    <source>
        <dbReference type="ARBA" id="ARBA00024536"/>
    </source>
</evidence>
<evidence type="ECO:0000256" key="7">
    <source>
        <dbReference type="HAMAP-Rule" id="MF_00323"/>
    </source>
</evidence>
<dbReference type="SUPFAM" id="SSF53800">
    <property type="entry name" value="Chelatase"/>
    <property type="match status" value="1"/>
</dbReference>
<evidence type="ECO:0000313" key="10">
    <source>
        <dbReference type="Proteomes" id="UP001555826"/>
    </source>
</evidence>
<dbReference type="EMBL" id="JBFNQN010000005">
    <property type="protein sequence ID" value="MEW9264683.1"/>
    <property type="molecule type" value="Genomic_DNA"/>
</dbReference>
<comment type="subcellular location">
    <subcellularLocation>
        <location evidence="7">Cytoplasm</location>
    </subcellularLocation>
</comment>
<dbReference type="Proteomes" id="UP001555826">
    <property type="component" value="Unassembled WGS sequence"/>
</dbReference>
<feature type="binding site" evidence="7">
    <location>
        <position position="126"/>
    </location>
    <ligand>
        <name>Fe-coproporphyrin III</name>
        <dbReference type="ChEBI" id="CHEBI:68438"/>
    </ligand>
</feature>
<keyword evidence="7" id="KW-0963">Cytoplasm</keyword>
<comment type="catalytic activity">
    <reaction evidence="6">
        <text>Fe-coproporphyrin III + 2 H(+) = coproporphyrin III + Fe(2+)</text>
        <dbReference type="Rhea" id="RHEA:49572"/>
        <dbReference type="ChEBI" id="CHEBI:15378"/>
        <dbReference type="ChEBI" id="CHEBI:29033"/>
        <dbReference type="ChEBI" id="CHEBI:68438"/>
        <dbReference type="ChEBI" id="CHEBI:131725"/>
        <dbReference type="EC" id="4.99.1.9"/>
    </reaction>
    <physiologicalReaction direction="right-to-left" evidence="6">
        <dbReference type="Rhea" id="RHEA:49574"/>
    </physiologicalReaction>
</comment>
<keyword evidence="2 7" id="KW-0408">Iron</keyword>
<feature type="binding site" evidence="7">
    <location>
        <position position="56"/>
    </location>
    <ligand>
        <name>Fe-coproporphyrin III</name>
        <dbReference type="ChEBI" id="CHEBI:68438"/>
    </ligand>
</feature>
<dbReference type="NCBIfam" id="NF000689">
    <property type="entry name" value="PRK00035.2-1"/>
    <property type="match status" value="1"/>
</dbReference>
<organism evidence="9 10">
    <name type="scientific">Kineococcus endophyticus</name>
    <dbReference type="NCBI Taxonomy" id="1181883"/>
    <lineage>
        <taxon>Bacteria</taxon>
        <taxon>Bacillati</taxon>
        <taxon>Actinomycetota</taxon>
        <taxon>Actinomycetes</taxon>
        <taxon>Kineosporiales</taxon>
        <taxon>Kineosporiaceae</taxon>
        <taxon>Kineococcus</taxon>
    </lineage>
</organism>
<keyword evidence="10" id="KW-1185">Reference proteome</keyword>
<protein>
    <recommendedName>
        <fullName evidence="7">Coproporphyrin III ferrochelatase</fullName>
        <ecNumber evidence="7">4.99.1.9</ecNumber>
    </recommendedName>
</protein>
<keyword evidence="4 7" id="KW-0456">Lyase</keyword>
<gene>
    <name evidence="7" type="primary">cpfC</name>
    <name evidence="9" type="ORF">AB1207_07985</name>
</gene>
<dbReference type="Pfam" id="PF00762">
    <property type="entry name" value="Ferrochelatase"/>
    <property type="match status" value="1"/>
</dbReference>
<keyword evidence="3 7" id="KW-0350">Heme biosynthesis</keyword>
<evidence type="ECO:0000256" key="4">
    <source>
        <dbReference type="ARBA" id="ARBA00023239"/>
    </source>
</evidence>
<dbReference type="InterPro" id="IPR033644">
    <property type="entry name" value="Ferrochelatase_C"/>
</dbReference>
<evidence type="ECO:0000313" key="9">
    <source>
        <dbReference type="EMBL" id="MEW9264683.1"/>
    </source>
</evidence>